<dbReference type="SUPFAM" id="SSF48371">
    <property type="entry name" value="ARM repeat"/>
    <property type="match status" value="2"/>
</dbReference>
<gene>
    <name evidence="3" type="ORF">PMEA_00019285</name>
</gene>
<reference evidence="3 4" key="1">
    <citation type="submission" date="2022-05" db="EMBL/GenBank/DDBJ databases">
        <authorList>
            <consortium name="Genoscope - CEA"/>
            <person name="William W."/>
        </authorList>
    </citation>
    <scope>NUCLEOTIDE SEQUENCE [LARGE SCALE GENOMIC DNA]</scope>
</reference>
<sequence>MSIQLLPKLFSSFQQFASSDQGPHWVTTWASKELNMMELFFNNIIQYEESVAKGDITNSSLYSSVEEVQARLQFLSSVFSCELSPQDFKLSAGQVDVLWDCLVCDSESSDDTLEWFLQQAQSKEFHALDVSALQYILAEKLPSLPAEKFSMTGLHLLQQLYKMFKHADVKPCDPSKVLCGIDQLWNIAVQVRSSEVSWAAITYLNSLYINANGGALKFEDEFIQRCMNIIGGASKQLNQEQNLQIMERGLLLLKSHIESFKRRFAFHLRLWWLEGRGITCHQQITQRPTEKHYPIRVLCQPAGLSDKGTFEMNSSDLVADLRAEVTFWCRQLQDKLKKDTQLVDGSSQHTPLSPFSSQLHPPFRLISQGHELTPDLDEKSLAEVGFKDLQLVFVSVGAVRRDRHHDSGYIPSSSLPSPEWNSTPMIILLHEKYFDQLFLFLEALDGFIGSKSSSSESPLSDSSQLSPVSKKIVEANKAHDECEEMDSGSENQGKPPLLPLMESRVEFLCSITWELLFLLPTNQSILNKLKYFGRVLHQDPKRRDTKSDEEQRAEKAQPEKKLWDSLLDPNFPHKLLYSLQVIDLIHNSSKESQTQFSPTYSRLSSDSDISDNEEEKETATSQVQIASWGLQFIEYGGLGHLFSILMSGCLEVSGNCLWTQWRQECLAHLLKLICEFGTMKRSNEDDDEVFASTESIASKSQIQKRDGQFRVRYKSTDKEEVICIKCLSSNLMSIVDVNSLLEKLLHISHQATLPIHGGQNRASGGDVVRHAVSLLVSAAFTDGTVRSSLLQQSNFKPWLQQLVLLAKEPSVRFEACRGLYRLSLIKENSCLTQLMDALLDSLPLAQSLQSRENPHGRRQEPSAREYFSILCRLVDGLPTVEDGQKGDEVDLDSLAKLLAKYIRDCQPRTKQKYGSHENEGLSGMLKLCTAVMRHDPSFKMSTDGLEFLRDVFHSCLFSLPEDCCDERDLPLCKSKPARSAAFDLLLEMARGCQDNFLEIQKLLMKHHSSDGRKRSSYGWHYWPHDNGRSLCGLVGMINLGATCYMASCMQQLYMMPQARAAILNSRINSDVKHEVLMREMQRMFCFLMASERKAYNPKTFCRTYTMDKQPLNTGEQKDMTEFFTDLIGKIEEMSPTLKLLVRDLFCGEISNNVVSLDCSHVSKTREEFYSVRCTVADMKSLYESLDEVTIKDTLDGDNMYTCSQCGKKVRAEKRACFQVLPRILWGDKQDQDPQLDLSYWYQLIGVVVHTGTAEGGHYYSFILDRSSPQGRDQWFLFNDAEVKPFDPAQIAAECFGGEMTTKTYDAVTEKFMDFSFEKTHSAYMLFYERCDPNEKELLAETPNIELSQELADWIWHDNIQFLHDKHVFDTTYFNFMWLICSSIAPSVPDSKELMLSNVKLGTSFLLETLVHAKEKLLIKNWADLLLSQYEQSSDVCEWFLETLSSEEWLLQVLVKCPIQSVRHMLARLCLDVIKILRPLYAGHTDKNDDDEELEIEHFVFVSGFVKAIFRLLEHNIKAYVKNLSEVFWFIHQFAVLGGKEREFLLKADAITVMVEFYLGTKASELNDSTTDEDDDGDDDDDEEVVTILPEDKYRMGSLEKMISVMALLVEESRGERQLHLSENDMAALTGGKGFPFLFHAIKDSINLRHTTNLIFSLCRYNLKLAESIISLLMSSVQKLPPEQSHSFFKLLSMLTEMQGGPPGMPSFTNLTLARIWEAAEYNAALCIDWLTCMAPKNRMAHQWVLENMDKWVEKYLIADNSLRLRNASAYLLVSLVPNSHFRQGFRSRSFSAPHKEMVLSKDALSILHEIYKMLLNLLPRARKYCDRNIHGTTKLVSYFAVLNYCLASKTEKEMFTPFCTELWRLFHPLMSEPNIAVHPNKQALLIFWFHACISCEKNIDFITENSSVAANIPLNYILSSDEPEVVNFNRNVLPAYYGLLRLCCEHSRSFTHQLAVHSNMKWAFENLTIRMNQYPQAVEELFALMRLFAGVTSPDPPQEKSKEEEAFEASFRRDTIILYQNCLDGGASWTTLISAYKILLQTDEDRLTVVVNQGLLTLSDAFTTLHMMYHEATACHVTGDLTEVLMILHNLLVCCRPHSNKQDVRSSILGWSERFDVAQKLLSLLNTYTPKEVRQSCLDVLNAMLVLYPGDITEALIPIISASHQHWNKTSPPGLLGPYFPRRHSKMIVSSKSVARPAVPELNMFLHPSFLDSPKGVEELYDTAVAEYFQPYHHFVDKLLRYGFGHDRVPEHVITCSCLLAIEAIPLHFTFFSSLWMEVYQKAGEIGRYKTYIQQLCQKPEFLEYVDLILLDERESLNVRDIYSFLCCFFPRVSSQVLVKQWNNLVQTLVATVIADKPAAEKANDTELCAIAKRLTAELRAMSLLFSVRPPHKSDVSPLLQPSLNELLVVCRKYQTKKLEAKLRSPAVESEQPPSQQQGKEESSAAKTEGDDGPVKKRRRTQEEEDEASAKTTSGPSDKPGTSKDDSTTASKKEKTQENSQKKAASIWGARPPTDWVDSLVKAIQNTISKVPT</sequence>
<dbReference type="GO" id="GO:0016579">
    <property type="term" value="P:protein deubiquitination"/>
    <property type="evidence" value="ECO:0007669"/>
    <property type="project" value="InterPro"/>
</dbReference>
<dbReference type="PROSITE" id="PS00973">
    <property type="entry name" value="USP_2"/>
    <property type="match status" value="1"/>
</dbReference>
<dbReference type="PROSITE" id="PS50235">
    <property type="entry name" value="USP_3"/>
    <property type="match status" value="1"/>
</dbReference>
<dbReference type="PANTHER" id="PTHR24006:SF827">
    <property type="entry name" value="UBIQUITIN CARBOXYL-TERMINAL HYDROLASE 34"/>
    <property type="match status" value="1"/>
</dbReference>
<evidence type="ECO:0000313" key="3">
    <source>
        <dbReference type="EMBL" id="CAH3140586.1"/>
    </source>
</evidence>
<dbReference type="Proteomes" id="UP001159428">
    <property type="component" value="Unassembled WGS sequence"/>
</dbReference>
<dbReference type="InterPro" id="IPR050164">
    <property type="entry name" value="Peptidase_C19"/>
</dbReference>
<feature type="domain" description="USP" evidence="2">
    <location>
        <begin position="1034"/>
        <end position="1330"/>
    </location>
</feature>
<dbReference type="PROSITE" id="PS00972">
    <property type="entry name" value="USP_1"/>
    <property type="match status" value="1"/>
</dbReference>
<feature type="region of interest" description="Disordered" evidence="1">
    <location>
        <begin position="540"/>
        <end position="559"/>
    </location>
</feature>
<evidence type="ECO:0000256" key="1">
    <source>
        <dbReference type="SAM" id="MobiDB-lite"/>
    </source>
</evidence>
<feature type="compositionally biased region" description="Basic and acidic residues" evidence="1">
    <location>
        <begin position="2481"/>
        <end position="2501"/>
    </location>
</feature>
<dbReference type="EMBL" id="CALNXJ010000034">
    <property type="protein sequence ID" value="CAH3140586.1"/>
    <property type="molecule type" value="Genomic_DNA"/>
</dbReference>
<dbReference type="InterPro" id="IPR018200">
    <property type="entry name" value="USP_CS"/>
</dbReference>
<dbReference type="Pfam" id="PF00443">
    <property type="entry name" value="UCH"/>
    <property type="match status" value="1"/>
</dbReference>
<dbReference type="GO" id="GO:0005634">
    <property type="term" value="C:nucleus"/>
    <property type="evidence" value="ECO:0007669"/>
    <property type="project" value="TreeGrafter"/>
</dbReference>
<dbReference type="InterPro" id="IPR021905">
    <property type="entry name" value="DUF3517"/>
</dbReference>
<dbReference type="InterPro" id="IPR001394">
    <property type="entry name" value="Peptidase_C19_UCH"/>
</dbReference>
<protein>
    <recommendedName>
        <fullName evidence="2">USP domain-containing protein</fullName>
    </recommendedName>
</protein>
<feature type="region of interest" description="Disordered" evidence="1">
    <location>
        <begin position="595"/>
        <end position="616"/>
    </location>
</feature>
<dbReference type="InterPro" id="IPR028889">
    <property type="entry name" value="USP"/>
</dbReference>
<dbReference type="GO" id="GO:0005829">
    <property type="term" value="C:cytosol"/>
    <property type="evidence" value="ECO:0007669"/>
    <property type="project" value="TreeGrafter"/>
</dbReference>
<proteinExistence type="predicted"/>
<dbReference type="SUPFAM" id="SSF54001">
    <property type="entry name" value="Cysteine proteinases"/>
    <property type="match status" value="1"/>
</dbReference>
<dbReference type="Pfam" id="PF12030">
    <property type="entry name" value="DUF3517"/>
    <property type="match status" value="1"/>
</dbReference>
<dbReference type="PANTHER" id="PTHR24006">
    <property type="entry name" value="UBIQUITIN CARBOXYL-TERMINAL HYDROLASE"/>
    <property type="match status" value="1"/>
</dbReference>
<comment type="caution">
    <text evidence="3">The sequence shown here is derived from an EMBL/GenBank/DDBJ whole genome shotgun (WGS) entry which is preliminary data.</text>
</comment>
<organism evidence="3 4">
    <name type="scientific">Pocillopora meandrina</name>
    <dbReference type="NCBI Taxonomy" id="46732"/>
    <lineage>
        <taxon>Eukaryota</taxon>
        <taxon>Metazoa</taxon>
        <taxon>Cnidaria</taxon>
        <taxon>Anthozoa</taxon>
        <taxon>Hexacorallia</taxon>
        <taxon>Scleractinia</taxon>
        <taxon>Astrocoeniina</taxon>
        <taxon>Pocilloporidae</taxon>
        <taxon>Pocillopora</taxon>
    </lineage>
</organism>
<dbReference type="InterPro" id="IPR016024">
    <property type="entry name" value="ARM-type_fold"/>
</dbReference>
<evidence type="ECO:0000259" key="2">
    <source>
        <dbReference type="PROSITE" id="PS50235"/>
    </source>
</evidence>
<name>A0AAU9X8L8_9CNID</name>
<dbReference type="GO" id="GO:0004843">
    <property type="term" value="F:cysteine-type deubiquitinase activity"/>
    <property type="evidence" value="ECO:0007669"/>
    <property type="project" value="InterPro"/>
</dbReference>
<evidence type="ECO:0000313" key="4">
    <source>
        <dbReference type="Proteomes" id="UP001159428"/>
    </source>
</evidence>
<keyword evidence="4" id="KW-1185">Reference proteome</keyword>
<dbReference type="Gene3D" id="3.90.70.10">
    <property type="entry name" value="Cysteine proteinases"/>
    <property type="match status" value="1"/>
</dbReference>
<dbReference type="InterPro" id="IPR038765">
    <property type="entry name" value="Papain-like_cys_pep_sf"/>
</dbReference>
<feature type="compositionally biased region" description="Basic and acidic residues" evidence="1">
    <location>
        <begin position="2439"/>
        <end position="2455"/>
    </location>
</feature>
<accession>A0AAU9X8L8</accession>
<feature type="region of interest" description="Disordered" evidence="1">
    <location>
        <begin position="2422"/>
        <end position="2515"/>
    </location>
</feature>